<sequence>MKKQYLDMMQFFDGYVRNYRRMNLSNIHNRSMFTQREIDYFSNLGEMLGFDSFVEDGKFDKIRGRSRPMDLAWWKWDERIDKENYVHLALHLERESLCNKDEDTIEKLFSETEEGYIPHNVVGIQYVESSKRIDFLNSLVIKRNATQKSNALMVYRLYNSEYDVERVTAYLFNTNGLSEQRSAICKRDELGYWFMCFEEEYETLQRTKEEFNGNRRGNAVCSKD</sequence>
<name>A0ACC6SHG8_9BACI</name>
<accession>A0ACC6SHG8</accession>
<proteinExistence type="predicted"/>
<keyword evidence="2" id="KW-1185">Reference proteome</keyword>
<organism evidence="1 2">
    <name type="scientific">Robertmurraya yapensis</name>
    <name type="common">ex Hitch et al 2024</name>
    <dbReference type="NCBI Taxonomy" id="3133160"/>
    <lineage>
        <taxon>Bacteria</taxon>
        <taxon>Bacillati</taxon>
        <taxon>Bacillota</taxon>
        <taxon>Bacilli</taxon>
        <taxon>Bacillales</taxon>
        <taxon>Bacillaceae</taxon>
        <taxon>Robertmurraya</taxon>
    </lineage>
</organism>
<comment type="caution">
    <text evidence="1">The sequence shown here is derived from an EMBL/GenBank/DDBJ whole genome shotgun (WGS) entry which is preliminary data.</text>
</comment>
<protein>
    <submittedName>
        <fullName evidence="1">Uncharacterized protein</fullName>
    </submittedName>
</protein>
<gene>
    <name evidence="1" type="ORF">WMO40_23105</name>
</gene>
<dbReference type="EMBL" id="JBBMEW010000041">
    <property type="protein sequence ID" value="MEQ2529565.1"/>
    <property type="molecule type" value="Genomic_DNA"/>
</dbReference>
<evidence type="ECO:0000313" key="1">
    <source>
        <dbReference type="EMBL" id="MEQ2529565.1"/>
    </source>
</evidence>
<dbReference type="Proteomes" id="UP001439875">
    <property type="component" value="Unassembled WGS sequence"/>
</dbReference>
<reference evidence="1" key="1">
    <citation type="submission" date="2024-03" db="EMBL/GenBank/DDBJ databases">
        <title>Human intestinal bacterial collection.</title>
        <authorList>
            <person name="Pauvert C."/>
            <person name="Hitch T.C.A."/>
            <person name="Clavel T."/>
        </authorList>
    </citation>
    <scope>NUCLEOTIDE SEQUENCE</scope>
    <source>
        <strain evidence="1">CLA-AA-H227</strain>
    </source>
</reference>
<evidence type="ECO:0000313" key="2">
    <source>
        <dbReference type="Proteomes" id="UP001439875"/>
    </source>
</evidence>